<gene>
    <name evidence="5" type="primary">virB9</name>
    <name evidence="5" type="ORF">ANPL_00205</name>
</gene>
<dbReference type="InterPro" id="IPR014148">
    <property type="entry name" value="VirB9"/>
</dbReference>
<evidence type="ECO:0000256" key="1">
    <source>
        <dbReference type="ARBA" id="ARBA00006135"/>
    </source>
</evidence>
<organism evidence="5 6">
    <name type="scientific">Anaplasma platys</name>
    <dbReference type="NCBI Taxonomy" id="949"/>
    <lineage>
        <taxon>Bacteria</taxon>
        <taxon>Pseudomonadati</taxon>
        <taxon>Pseudomonadota</taxon>
        <taxon>Alphaproteobacteria</taxon>
        <taxon>Rickettsiales</taxon>
        <taxon>Anaplasmataceae</taxon>
        <taxon>Anaplasma</taxon>
    </lineage>
</organism>
<proteinExistence type="inferred from homology"/>
<dbReference type="Pfam" id="PF03524">
    <property type="entry name" value="CagX"/>
    <property type="match status" value="1"/>
</dbReference>
<protein>
    <submittedName>
        <fullName evidence="5">Type IV secretion system protein virB9</fullName>
    </submittedName>
</protein>
<evidence type="ECO:0000313" key="6">
    <source>
        <dbReference type="Proteomes" id="UP000500930"/>
    </source>
</evidence>
<keyword evidence="6" id="KW-1185">Reference proteome</keyword>
<evidence type="ECO:0000256" key="4">
    <source>
        <dbReference type="SAM" id="SignalP"/>
    </source>
</evidence>
<dbReference type="Gene3D" id="2.60.40.2500">
    <property type="match status" value="1"/>
</dbReference>
<dbReference type="NCBIfam" id="TIGR02781">
    <property type="entry name" value="VirB9"/>
    <property type="match status" value="1"/>
</dbReference>
<dbReference type="CDD" id="cd06911">
    <property type="entry name" value="VirB9_CagX_TrbG"/>
    <property type="match status" value="1"/>
</dbReference>
<evidence type="ECO:0000256" key="3">
    <source>
        <dbReference type="ARBA" id="ARBA00023026"/>
    </source>
</evidence>
<dbReference type="AlphaFoldDB" id="A0A858PX54"/>
<dbReference type="KEGG" id="aplt:ANPL_00205"/>
<evidence type="ECO:0000313" key="5">
    <source>
        <dbReference type="EMBL" id="QJC27167.1"/>
    </source>
</evidence>
<dbReference type="Proteomes" id="UP000500930">
    <property type="component" value="Chromosome"/>
</dbReference>
<dbReference type="InterPro" id="IPR033645">
    <property type="entry name" value="VirB9/CagX/TrbG_C"/>
</dbReference>
<keyword evidence="2 4" id="KW-0732">Signal</keyword>
<comment type="similarity">
    <text evidence="1">Belongs to the TrbG/VirB9 family.</text>
</comment>
<sequence length="281" mass="31130">MNFCKNCALSFVVAVLFCSLSMSPDSASGSGGVPISVDSRIKTFVYSENEVFQVVFNYGYQSYIEFSKGETVKVLALGDNVNWKVKSVDNKLFVMPLEKNGHTNMLLETTKGRNYAFDLISRDSTQAAPTSPDSLVALATENAELTDLAYIVRFFYLEDREKDASKKAVELSAPSMAKRKETETKVELKPNDTTKDYTFSAPSTASALIPALTYDDGNLTYFKFSDPTAPLPKIYVLGDSGEKTPCRMLLLEDHVIVEGVHRRLLLDYGRSSVVVTHVVHN</sequence>
<dbReference type="EMBL" id="CP046391">
    <property type="protein sequence ID" value="QJC27167.1"/>
    <property type="molecule type" value="Genomic_DNA"/>
</dbReference>
<name>A0A858PX54_9RICK</name>
<accession>A0A858PX54</accession>
<dbReference type="InterPro" id="IPR038161">
    <property type="entry name" value="VirB9/CagX/TrbG_C_sf"/>
</dbReference>
<keyword evidence="3" id="KW-0843">Virulence</keyword>
<dbReference type="InterPro" id="IPR010258">
    <property type="entry name" value="Conjugal_tfr_TrbG/VirB9/CagX"/>
</dbReference>
<feature type="signal peptide" evidence="4">
    <location>
        <begin position="1"/>
        <end position="27"/>
    </location>
</feature>
<evidence type="ECO:0000256" key="2">
    <source>
        <dbReference type="ARBA" id="ARBA00022729"/>
    </source>
</evidence>
<feature type="chain" id="PRO_5032310548" evidence="4">
    <location>
        <begin position="28"/>
        <end position="281"/>
    </location>
</feature>
<reference evidence="5 6" key="1">
    <citation type="journal article" date="2020" name="Pathogens">
        <title>First Whole Genome Sequence of Anaplasma platys, an Obligate Intracellular Rickettsial Pathogen of Dogs.</title>
        <authorList>
            <person name="Llanes A."/>
            <person name="Rajeev S."/>
        </authorList>
    </citation>
    <scope>NUCLEOTIDE SEQUENCE [LARGE SCALE GENOMIC DNA]</scope>
    <source>
        <strain evidence="5 6">S3</strain>
    </source>
</reference>